<keyword evidence="3" id="KW-1133">Transmembrane helix</keyword>
<dbReference type="EMBL" id="JANIIK010000047">
    <property type="protein sequence ID" value="KAJ3600566.1"/>
    <property type="molecule type" value="Genomic_DNA"/>
</dbReference>
<keyword evidence="6" id="KW-1185">Reference proteome</keyword>
<evidence type="ECO:0000256" key="2">
    <source>
        <dbReference type="ARBA" id="ARBA00022692"/>
    </source>
</evidence>
<dbReference type="AlphaFoldDB" id="A0A9Q0IKN9"/>
<sequence>MRTTKDDNTRHVSSSTRCHWWRGSLRHESTILIDVFPMAPADLQDEFQEQFDDVVSRLQSMQFFQSDWDIAAFAVFFIFIG</sequence>
<accession>A0A9Q0IKN9</accession>
<evidence type="ECO:0000256" key="4">
    <source>
        <dbReference type="ARBA" id="ARBA00023136"/>
    </source>
</evidence>
<gene>
    <name evidence="5" type="ORF">NHX12_031547</name>
</gene>
<evidence type="ECO:0000256" key="3">
    <source>
        <dbReference type="ARBA" id="ARBA00022989"/>
    </source>
</evidence>
<reference evidence="5" key="1">
    <citation type="submission" date="2022-07" db="EMBL/GenBank/DDBJ databases">
        <title>Chromosome-level genome of Muraenolepis orangiensis.</title>
        <authorList>
            <person name="Kim J."/>
        </authorList>
    </citation>
    <scope>NUCLEOTIDE SEQUENCE</scope>
    <source>
        <strain evidence="5">KU_S4_2022</strain>
        <tissue evidence="5">Muscle</tissue>
    </source>
</reference>
<dbReference type="Pfam" id="PF15831">
    <property type="entry name" value="SMIM5_18_22"/>
    <property type="match status" value="1"/>
</dbReference>
<dbReference type="GO" id="GO:0016020">
    <property type="term" value="C:membrane"/>
    <property type="evidence" value="ECO:0007669"/>
    <property type="project" value="UniProtKB-SubCell"/>
</dbReference>
<keyword evidence="2" id="KW-0812">Transmembrane</keyword>
<protein>
    <submittedName>
        <fullName evidence="5">Uncharacterized protein</fullName>
    </submittedName>
</protein>
<comment type="subcellular location">
    <subcellularLocation>
        <location evidence="1">Membrane</location>
        <topology evidence="1">Single-pass membrane protein</topology>
    </subcellularLocation>
</comment>
<name>A0A9Q0IKN9_9TELE</name>
<dbReference type="InterPro" id="IPR031671">
    <property type="entry name" value="SMIM5/18/22"/>
</dbReference>
<keyword evidence="4" id="KW-0472">Membrane</keyword>
<dbReference type="CDD" id="cd20255">
    <property type="entry name" value="CASIMO1_SMIM22"/>
    <property type="match status" value="1"/>
</dbReference>
<organism evidence="5 6">
    <name type="scientific">Muraenolepis orangiensis</name>
    <name type="common">Patagonian moray cod</name>
    <dbReference type="NCBI Taxonomy" id="630683"/>
    <lineage>
        <taxon>Eukaryota</taxon>
        <taxon>Metazoa</taxon>
        <taxon>Chordata</taxon>
        <taxon>Craniata</taxon>
        <taxon>Vertebrata</taxon>
        <taxon>Euteleostomi</taxon>
        <taxon>Actinopterygii</taxon>
        <taxon>Neopterygii</taxon>
        <taxon>Teleostei</taxon>
        <taxon>Neoteleostei</taxon>
        <taxon>Acanthomorphata</taxon>
        <taxon>Zeiogadaria</taxon>
        <taxon>Gadariae</taxon>
        <taxon>Gadiformes</taxon>
        <taxon>Muraenolepidoidei</taxon>
        <taxon>Muraenolepididae</taxon>
        <taxon>Muraenolepis</taxon>
    </lineage>
</organism>
<evidence type="ECO:0000313" key="6">
    <source>
        <dbReference type="Proteomes" id="UP001148018"/>
    </source>
</evidence>
<dbReference type="Proteomes" id="UP001148018">
    <property type="component" value="Unassembled WGS sequence"/>
</dbReference>
<evidence type="ECO:0000256" key="1">
    <source>
        <dbReference type="ARBA" id="ARBA00004167"/>
    </source>
</evidence>
<comment type="caution">
    <text evidence="5">The sequence shown here is derived from an EMBL/GenBank/DDBJ whole genome shotgun (WGS) entry which is preliminary data.</text>
</comment>
<evidence type="ECO:0000313" key="5">
    <source>
        <dbReference type="EMBL" id="KAJ3600566.1"/>
    </source>
</evidence>
<proteinExistence type="predicted"/>